<dbReference type="EMBL" id="MFZV01000055">
    <property type="protein sequence ID" value="OGK29944.1"/>
    <property type="molecule type" value="Genomic_DNA"/>
</dbReference>
<dbReference type="Proteomes" id="UP000177199">
    <property type="component" value="Unassembled WGS sequence"/>
</dbReference>
<evidence type="ECO:0008006" key="3">
    <source>
        <dbReference type="Google" id="ProtNLM"/>
    </source>
</evidence>
<protein>
    <recommendedName>
        <fullName evidence="3">Phage head morphogenesis domain-containing protein</fullName>
    </recommendedName>
</protein>
<name>A0A1F7HG04_9BACT</name>
<gene>
    <name evidence="1" type="ORF">A3F29_04555</name>
</gene>
<organism evidence="1 2">
    <name type="scientific">Candidatus Roizmanbacteria bacterium RIFCSPHIGHO2_12_FULL_33_9</name>
    <dbReference type="NCBI Taxonomy" id="1802045"/>
    <lineage>
        <taxon>Bacteria</taxon>
        <taxon>Candidatus Roizmaniibacteriota</taxon>
    </lineage>
</organism>
<comment type="caution">
    <text evidence="1">The sequence shown here is derived from an EMBL/GenBank/DDBJ whole genome shotgun (WGS) entry which is preliminary data.</text>
</comment>
<dbReference type="AlphaFoldDB" id="A0A1F7HG04"/>
<sequence length="127" mass="14685">MSKLSPDEKWKRFNQKLEELMKSNDFYGLGVVYQEMANFLDKEGKSSKEIRDKAYKMKLQHQQDYIKSLINSQVAKGVEILCAVDSCESCKALDGKTFDFKKALDSSPLPKRECKHKYGCRCTYLPL</sequence>
<proteinExistence type="predicted"/>
<accession>A0A1F7HG04</accession>
<evidence type="ECO:0000313" key="2">
    <source>
        <dbReference type="Proteomes" id="UP000177199"/>
    </source>
</evidence>
<reference evidence="1 2" key="1">
    <citation type="journal article" date="2016" name="Nat. Commun.">
        <title>Thousands of microbial genomes shed light on interconnected biogeochemical processes in an aquifer system.</title>
        <authorList>
            <person name="Anantharaman K."/>
            <person name="Brown C.T."/>
            <person name="Hug L.A."/>
            <person name="Sharon I."/>
            <person name="Castelle C.J."/>
            <person name="Probst A.J."/>
            <person name="Thomas B.C."/>
            <person name="Singh A."/>
            <person name="Wilkins M.J."/>
            <person name="Karaoz U."/>
            <person name="Brodie E.L."/>
            <person name="Williams K.H."/>
            <person name="Hubbard S.S."/>
            <person name="Banfield J.F."/>
        </authorList>
    </citation>
    <scope>NUCLEOTIDE SEQUENCE [LARGE SCALE GENOMIC DNA]</scope>
</reference>
<evidence type="ECO:0000313" key="1">
    <source>
        <dbReference type="EMBL" id="OGK29944.1"/>
    </source>
</evidence>